<name>A0A4R3MBS7_9BURK</name>
<accession>A0A4R3MBS7</accession>
<feature type="region of interest" description="Disordered" evidence="1">
    <location>
        <begin position="28"/>
        <end position="115"/>
    </location>
</feature>
<feature type="signal peptide" evidence="2">
    <location>
        <begin position="1"/>
        <end position="22"/>
    </location>
</feature>
<dbReference type="AlphaFoldDB" id="A0A4R3MBS7"/>
<feature type="compositionally biased region" description="Gly residues" evidence="1">
    <location>
        <begin position="28"/>
        <end position="61"/>
    </location>
</feature>
<evidence type="ECO:0000313" key="3">
    <source>
        <dbReference type="EMBL" id="TCT10233.1"/>
    </source>
</evidence>
<feature type="chain" id="PRO_5020350945" evidence="2">
    <location>
        <begin position="23"/>
        <end position="115"/>
    </location>
</feature>
<keyword evidence="4" id="KW-1185">Reference proteome</keyword>
<keyword evidence="2" id="KW-0732">Signal</keyword>
<evidence type="ECO:0000313" key="4">
    <source>
        <dbReference type="Proteomes" id="UP000295525"/>
    </source>
</evidence>
<organism evidence="3 4">
    <name type="scientific">Paralcaligenes ureilyticus</name>
    <dbReference type="NCBI Taxonomy" id="627131"/>
    <lineage>
        <taxon>Bacteria</taxon>
        <taxon>Pseudomonadati</taxon>
        <taxon>Pseudomonadota</taxon>
        <taxon>Betaproteobacteria</taxon>
        <taxon>Burkholderiales</taxon>
        <taxon>Alcaligenaceae</taxon>
        <taxon>Paralcaligenes</taxon>
    </lineage>
</organism>
<evidence type="ECO:0000256" key="2">
    <source>
        <dbReference type="SAM" id="SignalP"/>
    </source>
</evidence>
<reference evidence="3 4" key="1">
    <citation type="submission" date="2019-03" db="EMBL/GenBank/DDBJ databases">
        <title>Genomic Encyclopedia of Type Strains, Phase IV (KMG-IV): sequencing the most valuable type-strain genomes for metagenomic binning, comparative biology and taxonomic classification.</title>
        <authorList>
            <person name="Goeker M."/>
        </authorList>
    </citation>
    <scope>NUCLEOTIDE SEQUENCE [LARGE SCALE GENOMIC DNA]</scope>
    <source>
        <strain evidence="3 4">DSM 24591</strain>
    </source>
</reference>
<evidence type="ECO:0000256" key="1">
    <source>
        <dbReference type="SAM" id="MobiDB-lite"/>
    </source>
</evidence>
<sequence length="115" mass="10925">MLKTKFCLIVASVAVMSCFALGAQARGGGGGGGGGVGGGAGVGGGHGGGHGGIGSEAGGVSGSHMSSHGIANTNSVHSLDRDKGLQRAGDRSHQHARASRATANSGKHKALGLAK</sequence>
<feature type="compositionally biased region" description="Basic residues" evidence="1">
    <location>
        <begin position="106"/>
        <end position="115"/>
    </location>
</feature>
<dbReference type="EMBL" id="SMAJ01000002">
    <property type="protein sequence ID" value="TCT10233.1"/>
    <property type="molecule type" value="Genomic_DNA"/>
</dbReference>
<gene>
    <name evidence="3" type="ORF">EDC26_102189</name>
</gene>
<proteinExistence type="predicted"/>
<comment type="caution">
    <text evidence="3">The sequence shown here is derived from an EMBL/GenBank/DDBJ whole genome shotgun (WGS) entry which is preliminary data.</text>
</comment>
<dbReference type="Proteomes" id="UP000295525">
    <property type="component" value="Unassembled WGS sequence"/>
</dbReference>
<feature type="compositionally biased region" description="Basic and acidic residues" evidence="1">
    <location>
        <begin position="78"/>
        <end position="93"/>
    </location>
</feature>
<protein>
    <submittedName>
        <fullName evidence="3">Uncharacterized protein</fullName>
    </submittedName>
</protein>
<dbReference type="RefSeq" id="WP_165930880.1">
    <property type="nucleotide sequence ID" value="NZ_SMAJ01000002.1"/>
</dbReference>
<dbReference type="PROSITE" id="PS51257">
    <property type="entry name" value="PROKAR_LIPOPROTEIN"/>
    <property type="match status" value="1"/>
</dbReference>